<organism evidence="1 2">
    <name type="scientific">Helicobacter gastrofelis</name>
    <dbReference type="NCBI Taxonomy" id="2849642"/>
    <lineage>
        <taxon>Bacteria</taxon>
        <taxon>Pseudomonadati</taxon>
        <taxon>Campylobacterota</taxon>
        <taxon>Epsilonproteobacteria</taxon>
        <taxon>Campylobacterales</taxon>
        <taxon>Helicobacteraceae</taxon>
        <taxon>Helicobacter</taxon>
    </lineage>
</organism>
<evidence type="ECO:0000313" key="2">
    <source>
        <dbReference type="Proteomes" id="UP000826146"/>
    </source>
</evidence>
<dbReference type="EMBL" id="AP024819">
    <property type="protein sequence ID" value="BCZ19385.1"/>
    <property type="molecule type" value="Genomic_DNA"/>
</dbReference>
<reference evidence="1 2" key="1">
    <citation type="submission" date="2021-07" db="EMBL/GenBank/DDBJ databases">
        <title>Novel Helicobacter sp. Isolated from a cat.</title>
        <authorList>
            <person name="Rimbara E."/>
            <person name="Suzuki M."/>
        </authorList>
    </citation>
    <scope>NUCLEOTIDE SEQUENCE [LARGE SCALE GENOMIC DNA]</scope>
    <source>
        <strain evidence="2">NHP19-012</strain>
    </source>
</reference>
<gene>
    <name evidence="1" type="ORF">NHP190012_10270</name>
</gene>
<evidence type="ECO:0000313" key="1">
    <source>
        <dbReference type="EMBL" id="BCZ19385.1"/>
    </source>
</evidence>
<accession>A0ABN6I762</accession>
<proteinExistence type="predicted"/>
<dbReference type="Proteomes" id="UP000826146">
    <property type="component" value="Chromosome"/>
</dbReference>
<sequence>MKTTPTLYLAEYQEFSQANIEECLGEKRKKAPKIWEALLDFAHQESNHIFLRFKNKHALRTQNYVGLIQVQGFSVEILPKIYGRDLKEHAPNCPKKIPKFNP</sequence>
<keyword evidence="2" id="KW-1185">Reference proteome</keyword>
<protein>
    <submittedName>
        <fullName evidence="1">Uncharacterized protein</fullName>
    </submittedName>
</protein>
<dbReference type="RefSeq" id="WP_260321529.1">
    <property type="nucleotide sequence ID" value="NZ_AP024819.1"/>
</dbReference>
<name>A0ABN6I762_9HELI</name>